<gene>
    <name evidence="2" type="ORF">CRG98_015156</name>
</gene>
<feature type="region of interest" description="Disordered" evidence="1">
    <location>
        <begin position="91"/>
        <end position="122"/>
    </location>
</feature>
<feature type="region of interest" description="Disordered" evidence="1">
    <location>
        <begin position="21"/>
        <end position="49"/>
    </location>
</feature>
<evidence type="ECO:0000256" key="1">
    <source>
        <dbReference type="SAM" id="MobiDB-lite"/>
    </source>
</evidence>
<dbReference type="EMBL" id="PGOL01000818">
    <property type="protein sequence ID" value="PKI64431.1"/>
    <property type="molecule type" value="Genomic_DNA"/>
</dbReference>
<sequence>MKGGGRAGATTTPIKVAANPKGVGFASVTPPTPRIWRKKKGRERGGGRRWGPLRRLLFVKFGSPVTSDVIDDPYRGGVALAKVPPLRFWKTKKKNLGRGKGKDQGANSGGIPDGHRPLNRGHRPYRMLLVNPTRGW</sequence>
<proteinExistence type="predicted"/>
<keyword evidence="3" id="KW-1185">Reference proteome</keyword>
<accession>A0A2I0K7A2</accession>
<evidence type="ECO:0000313" key="3">
    <source>
        <dbReference type="Proteomes" id="UP000233551"/>
    </source>
</evidence>
<dbReference type="AlphaFoldDB" id="A0A2I0K7A2"/>
<comment type="caution">
    <text evidence="2">The sequence shown here is derived from an EMBL/GenBank/DDBJ whole genome shotgun (WGS) entry which is preliminary data.</text>
</comment>
<evidence type="ECO:0000313" key="2">
    <source>
        <dbReference type="EMBL" id="PKI64431.1"/>
    </source>
</evidence>
<name>A0A2I0K7A2_PUNGR</name>
<protein>
    <submittedName>
        <fullName evidence="2">Uncharacterized protein</fullName>
    </submittedName>
</protein>
<organism evidence="2 3">
    <name type="scientific">Punica granatum</name>
    <name type="common">Pomegranate</name>
    <dbReference type="NCBI Taxonomy" id="22663"/>
    <lineage>
        <taxon>Eukaryota</taxon>
        <taxon>Viridiplantae</taxon>
        <taxon>Streptophyta</taxon>
        <taxon>Embryophyta</taxon>
        <taxon>Tracheophyta</taxon>
        <taxon>Spermatophyta</taxon>
        <taxon>Magnoliopsida</taxon>
        <taxon>eudicotyledons</taxon>
        <taxon>Gunneridae</taxon>
        <taxon>Pentapetalae</taxon>
        <taxon>rosids</taxon>
        <taxon>malvids</taxon>
        <taxon>Myrtales</taxon>
        <taxon>Lythraceae</taxon>
        <taxon>Punica</taxon>
    </lineage>
</organism>
<dbReference type="Proteomes" id="UP000233551">
    <property type="component" value="Unassembled WGS sequence"/>
</dbReference>
<reference evidence="2 3" key="1">
    <citation type="submission" date="2017-11" db="EMBL/GenBank/DDBJ databases">
        <title>De-novo sequencing of pomegranate (Punica granatum L.) genome.</title>
        <authorList>
            <person name="Akparov Z."/>
            <person name="Amiraslanov A."/>
            <person name="Hajiyeva S."/>
            <person name="Abbasov M."/>
            <person name="Kaur K."/>
            <person name="Hamwieh A."/>
            <person name="Solovyev V."/>
            <person name="Salamov A."/>
            <person name="Braich B."/>
            <person name="Kosarev P."/>
            <person name="Mahmoud A."/>
            <person name="Hajiyev E."/>
            <person name="Babayeva S."/>
            <person name="Izzatullayeva V."/>
            <person name="Mammadov A."/>
            <person name="Mammadov A."/>
            <person name="Sharifova S."/>
            <person name="Ojaghi J."/>
            <person name="Eynullazada K."/>
            <person name="Bayramov B."/>
            <person name="Abdulazimova A."/>
            <person name="Shahmuradov I."/>
        </authorList>
    </citation>
    <scope>NUCLEOTIDE SEQUENCE [LARGE SCALE GENOMIC DNA]</scope>
    <source>
        <strain evidence="3">cv. AG2017</strain>
        <tissue evidence="2">Leaf</tissue>
    </source>
</reference>